<keyword evidence="1" id="KW-0175">Coiled coil</keyword>
<feature type="compositionally biased region" description="Polar residues" evidence="2">
    <location>
        <begin position="302"/>
        <end position="312"/>
    </location>
</feature>
<feature type="coiled-coil region" evidence="1">
    <location>
        <begin position="219"/>
        <end position="251"/>
    </location>
</feature>
<organism evidence="3 4">
    <name type="scientific">Triparma columacea</name>
    <dbReference type="NCBI Taxonomy" id="722753"/>
    <lineage>
        <taxon>Eukaryota</taxon>
        <taxon>Sar</taxon>
        <taxon>Stramenopiles</taxon>
        <taxon>Ochrophyta</taxon>
        <taxon>Bolidophyceae</taxon>
        <taxon>Parmales</taxon>
        <taxon>Triparmaceae</taxon>
        <taxon>Triparma</taxon>
    </lineage>
</organism>
<dbReference type="Pfam" id="PF15479">
    <property type="entry name" value="DUF4639"/>
    <property type="match status" value="1"/>
</dbReference>
<feature type="region of interest" description="Disordered" evidence="2">
    <location>
        <begin position="356"/>
        <end position="494"/>
    </location>
</feature>
<dbReference type="OrthoDB" id="193650at2759"/>
<evidence type="ECO:0000256" key="2">
    <source>
        <dbReference type="SAM" id="MobiDB-lite"/>
    </source>
</evidence>
<feature type="compositionally biased region" description="Polar residues" evidence="2">
    <location>
        <begin position="141"/>
        <end position="151"/>
    </location>
</feature>
<name>A0A9W7GHW1_9STRA</name>
<feature type="region of interest" description="Disordered" evidence="2">
    <location>
        <begin position="1"/>
        <end position="25"/>
    </location>
</feature>
<dbReference type="InterPro" id="IPR028042">
    <property type="entry name" value="DUF4639"/>
</dbReference>
<feature type="compositionally biased region" description="Basic and acidic residues" evidence="2">
    <location>
        <begin position="379"/>
        <end position="392"/>
    </location>
</feature>
<proteinExistence type="predicted"/>
<dbReference type="PANTHER" id="PTHR34438">
    <property type="entry name" value="SI:DKEY-97L20.6"/>
    <property type="match status" value="1"/>
</dbReference>
<evidence type="ECO:0000313" key="4">
    <source>
        <dbReference type="Proteomes" id="UP001165065"/>
    </source>
</evidence>
<feature type="compositionally biased region" description="Basic residues" evidence="2">
    <location>
        <begin position="314"/>
        <end position="331"/>
    </location>
</feature>
<comment type="caution">
    <text evidence="3">The sequence shown here is derived from an EMBL/GenBank/DDBJ whole genome shotgun (WGS) entry which is preliminary data.</text>
</comment>
<feature type="region of interest" description="Disordered" evidence="2">
    <location>
        <begin position="295"/>
        <end position="341"/>
    </location>
</feature>
<reference evidence="4" key="1">
    <citation type="journal article" date="2023" name="Commun. Biol.">
        <title>Genome analysis of Parmales, the sister group of diatoms, reveals the evolutionary specialization of diatoms from phago-mixotrophs to photoautotrophs.</title>
        <authorList>
            <person name="Ban H."/>
            <person name="Sato S."/>
            <person name="Yoshikawa S."/>
            <person name="Yamada K."/>
            <person name="Nakamura Y."/>
            <person name="Ichinomiya M."/>
            <person name="Sato N."/>
            <person name="Blanc-Mathieu R."/>
            <person name="Endo H."/>
            <person name="Kuwata A."/>
            <person name="Ogata H."/>
        </authorList>
    </citation>
    <scope>NUCLEOTIDE SEQUENCE [LARGE SCALE GENOMIC DNA]</scope>
</reference>
<feature type="compositionally biased region" description="Basic and acidic residues" evidence="2">
    <location>
        <begin position="1"/>
        <end position="10"/>
    </location>
</feature>
<sequence>MPPKKAKVDPEAEPEVPLDDNGNPVDEIAIDNVNETISEELITSLTEEALEALHQERISEITLPFAASLSLNNILRVTAWSNLGRDLGSKDSADKDSQLWSIEAEPTACRIDTWARGSVPTKAKKKAEAFASVEHMKGSISPGTMSVNSKSSRGKFSHRTGSRGGSRGGRRPRGMSPTEFTPVVVSIDLDQDDGMADGKLRGVKSDAGTLMDGNGQGDAELLKALKADKAKKMEEIRKQKEKEMAENAERVAHEALMKQLSGKEYTIDDDGSVIMVDVPDAKALPPATGFKVDSSIFDVQEDSSPGSRMTPNSKRGKRGKKKPGSSHKKKRTDADYFTVSSTAQPALISTMTISAGVSLKEGGRGKSGPEVTGGPGKMSRREYDDRKRREEESYYASIGGSTYAGDSIDLDSQTVSTNESLTLDGTESALSPRPESEPKVFLGEVDSLSGAKKAKKKAETPGDYQESPHDKLTKDPNWGKPTLGNDPSPIRLAKKPNPKQVEIVSQFSGGPNAKNRRDRYQPCAMLPNKDRRHLPAPPLGHATGHGMEATIASGTKSVDFDDAFSVGSQRSVHSKVSRSKGSTSGMFPPIVQAEGDNNELSLSESVASKKAGWQKNRQVSILGTKGGGVIKDGNAALKREIIS</sequence>
<accession>A0A9W7GHW1</accession>
<dbReference type="Proteomes" id="UP001165065">
    <property type="component" value="Unassembled WGS sequence"/>
</dbReference>
<protein>
    <submittedName>
        <fullName evidence="3">Uncharacterized protein</fullName>
    </submittedName>
</protein>
<keyword evidence="4" id="KW-1185">Reference proteome</keyword>
<gene>
    <name evidence="3" type="ORF">TrCOL_g13592</name>
</gene>
<evidence type="ECO:0000313" key="3">
    <source>
        <dbReference type="EMBL" id="GMI46049.1"/>
    </source>
</evidence>
<feature type="compositionally biased region" description="Polar residues" evidence="2">
    <location>
        <begin position="410"/>
        <end position="429"/>
    </location>
</feature>
<feature type="region of interest" description="Disordered" evidence="2">
    <location>
        <begin position="137"/>
        <end position="178"/>
    </location>
</feature>
<dbReference type="AlphaFoldDB" id="A0A9W7GHW1"/>
<dbReference type="PANTHER" id="PTHR34438:SF1">
    <property type="entry name" value="CHROMOSOME 2 OPEN READING FRAME 81"/>
    <property type="match status" value="1"/>
</dbReference>
<dbReference type="EMBL" id="BRYA01000277">
    <property type="protein sequence ID" value="GMI46049.1"/>
    <property type="molecule type" value="Genomic_DNA"/>
</dbReference>
<evidence type="ECO:0000256" key="1">
    <source>
        <dbReference type="SAM" id="Coils"/>
    </source>
</evidence>
<feature type="compositionally biased region" description="Basic residues" evidence="2">
    <location>
        <begin position="152"/>
        <end position="161"/>
    </location>
</feature>